<dbReference type="VEuPathDB" id="FungiDB:PUG3_G004150"/>
<dbReference type="SUPFAM" id="SSF51556">
    <property type="entry name" value="Metallo-dependent hydrolases"/>
    <property type="match status" value="1"/>
</dbReference>
<gene>
    <name evidence="6" type="primary">TatD4</name>
</gene>
<sequence length="289" mass="32472">MISDTSSPSVIKNEETLDLFDFDCNLTHDDMVADVEMHMQHGAAAGVTEMLVPGATLEESQAAIDLCRKYPTQLFPTAGVHPYHALALPTPEELATLSDLAQLEECRAVGECGLDYSPSFPDAKLQQEWFKVQLDLACRLQKPLFLHERLAHDDFMALIKQCQQKFNDYFPPVVVHCFTGNEQELREYVRQGFYIGITGFICKKEHGASLRAMVQHIPLQKLVIETDAPYMGFPKCRRYEPSHPKKQYPNVPSALPQVVEAIATALGKTPQEIALITKANARRFLRLSV</sequence>
<dbReference type="GO" id="GO:0008310">
    <property type="term" value="F:single-stranded DNA 3'-5' DNA exonuclease activity"/>
    <property type="evidence" value="ECO:0007669"/>
    <property type="project" value="TreeGrafter"/>
</dbReference>
<dbReference type="InterPro" id="IPR032466">
    <property type="entry name" value="Metal_Hydrolase"/>
</dbReference>
<dbReference type="InterPro" id="IPR018228">
    <property type="entry name" value="DNase_TatD-rel_CS"/>
</dbReference>
<dbReference type="CDD" id="cd01310">
    <property type="entry name" value="TatD_DNAse"/>
    <property type="match status" value="1"/>
</dbReference>
<feature type="binding site" evidence="5">
    <location>
        <position position="147"/>
    </location>
    <ligand>
        <name>a divalent metal cation</name>
        <dbReference type="ChEBI" id="CHEBI:60240"/>
        <label>2</label>
    </ligand>
</feature>
<evidence type="ECO:0000313" key="6">
    <source>
        <dbReference type="EMBL" id="AIF71173.1"/>
    </source>
</evidence>
<proteinExistence type="inferred from homology"/>
<name>A0A075M3A5_GLOUL</name>
<reference evidence="6" key="1">
    <citation type="journal article" date="2014" name="Mol. Plant Microbe Interact.">
        <title>Phytophthora sojae TatD Nuclease Positively Regulates Sporulation and Negatively Regulates Pathogenesis.</title>
        <authorList>
            <person name="Chen L."/>
            <person name="Shen D."/>
            <person name="Sun N."/>
            <person name="Xu J."/>
            <person name="Wang W."/>
            <person name="Dou D."/>
        </authorList>
    </citation>
    <scope>NUCLEOTIDE SEQUENCE</scope>
</reference>
<dbReference type="OMA" id="HDAKSWE"/>
<protein>
    <submittedName>
        <fullName evidence="6">TatD related DNase</fullName>
    </submittedName>
</protein>
<dbReference type="InterPro" id="IPR050891">
    <property type="entry name" value="TatD-type_Hydrolase"/>
</dbReference>
<dbReference type="PIRSF" id="PIRSF005902">
    <property type="entry name" value="DNase_TatD"/>
    <property type="match status" value="1"/>
</dbReference>
<feature type="binding site" evidence="5">
    <location>
        <position position="111"/>
    </location>
    <ligand>
        <name>a divalent metal cation</name>
        <dbReference type="ChEBI" id="CHEBI:60240"/>
        <label>1</label>
    </ligand>
</feature>
<dbReference type="GO" id="GO:0046872">
    <property type="term" value="F:metal ion binding"/>
    <property type="evidence" value="ECO:0007669"/>
    <property type="project" value="UniProtKB-KW"/>
</dbReference>
<keyword evidence="2" id="KW-0540">Nuclease</keyword>
<dbReference type="Gene3D" id="3.20.20.140">
    <property type="entry name" value="Metal-dependent hydrolases"/>
    <property type="match status" value="1"/>
</dbReference>
<feature type="binding site" evidence="5">
    <location>
        <position position="176"/>
    </location>
    <ligand>
        <name>a divalent metal cation</name>
        <dbReference type="ChEBI" id="CHEBI:60240"/>
        <label>2</label>
    </ligand>
</feature>
<feature type="binding site" evidence="5">
    <location>
        <position position="227"/>
    </location>
    <ligand>
        <name>a divalent metal cation</name>
        <dbReference type="ChEBI" id="CHEBI:60240"/>
        <label>1</label>
    </ligand>
</feature>
<organism evidence="6">
    <name type="scientific">Globisporangium ultimum</name>
    <name type="common">Pythium ultimum</name>
    <dbReference type="NCBI Taxonomy" id="2052682"/>
    <lineage>
        <taxon>Eukaryota</taxon>
        <taxon>Sar</taxon>
        <taxon>Stramenopiles</taxon>
        <taxon>Oomycota</taxon>
        <taxon>Peronosporomycetes</taxon>
        <taxon>Pythiales</taxon>
        <taxon>Pythiaceae</taxon>
        <taxon>Globisporangium</taxon>
    </lineage>
</organism>
<evidence type="ECO:0000256" key="3">
    <source>
        <dbReference type="ARBA" id="ARBA00022723"/>
    </source>
</evidence>
<dbReference type="EMBL" id="KM024067">
    <property type="protein sequence ID" value="AIF71173.1"/>
    <property type="molecule type" value="Genomic_DNA"/>
</dbReference>
<dbReference type="VEuPathDB" id="FungiDB:PUG3_G006729"/>
<dbReference type="PROSITE" id="PS01090">
    <property type="entry name" value="TATD_2"/>
    <property type="match status" value="1"/>
</dbReference>
<dbReference type="InterPro" id="IPR001130">
    <property type="entry name" value="TatD-like"/>
</dbReference>
<evidence type="ECO:0000256" key="5">
    <source>
        <dbReference type="PIRSR" id="PIRSR005902-1"/>
    </source>
</evidence>
<dbReference type="VEuPathDB" id="FungiDB:PYU1_G002817"/>
<dbReference type="Pfam" id="PF01026">
    <property type="entry name" value="TatD_DNase"/>
    <property type="match status" value="1"/>
</dbReference>
<keyword evidence="3 5" id="KW-0479">Metal-binding</keyword>
<evidence type="ECO:0000256" key="2">
    <source>
        <dbReference type="ARBA" id="ARBA00022722"/>
    </source>
</evidence>
<accession>A0A075M3A5</accession>
<evidence type="ECO:0000256" key="1">
    <source>
        <dbReference type="ARBA" id="ARBA00009275"/>
    </source>
</evidence>
<comment type="similarity">
    <text evidence="1">Belongs to the metallo-dependent hydrolases superfamily. TatD-type hydrolase family.</text>
</comment>
<evidence type="ECO:0000256" key="4">
    <source>
        <dbReference type="ARBA" id="ARBA00022801"/>
    </source>
</evidence>
<dbReference type="FunFam" id="3.20.20.140:FF:000005">
    <property type="entry name" value="TatD family hydrolase"/>
    <property type="match status" value="1"/>
</dbReference>
<dbReference type="PANTHER" id="PTHR10060">
    <property type="entry name" value="TATD FAMILY DEOXYRIBONUCLEASE"/>
    <property type="match status" value="1"/>
</dbReference>
<dbReference type="PANTHER" id="PTHR10060:SF15">
    <property type="entry name" value="DEOXYRIBONUCLEASE TATDN1"/>
    <property type="match status" value="1"/>
</dbReference>
<keyword evidence="4" id="KW-0378">Hydrolase</keyword>
<dbReference type="AlphaFoldDB" id="A0A075M3A5"/>
<dbReference type="GO" id="GO:0005829">
    <property type="term" value="C:cytosol"/>
    <property type="evidence" value="ECO:0007669"/>
    <property type="project" value="TreeGrafter"/>
</dbReference>